<accession>A0AAN4HL45</accession>
<dbReference type="AlphaFoldDB" id="A0AAN4HL45"/>
<dbReference type="InterPro" id="IPR025272">
    <property type="entry name" value="SocA_Panacea"/>
</dbReference>
<evidence type="ECO:0000313" key="3">
    <source>
        <dbReference type="Proteomes" id="UP000013487"/>
    </source>
</evidence>
<organism evidence="2 3">
    <name type="scientific">Bacillus thuringiensis T01-328</name>
    <dbReference type="NCBI Taxonomy" id="1324966"/>
    <lineage>
        <taxon>Bacteria</taxon>
        <taxon>Bacillati</taxon>
        <taxon>Bacillota</taxon>
        <taxon>Bacilli</taxon>
        <taxon>Bacillales</taxon>
        <taxon>Bacillaceae</taxon>
        <taxon>Bacillus</taxon>
        <taxon>Bacillus cereus group</taxon>
    </lineage>
</organism>
<sequence length="172" mass="20731">MLKELIYLKGENKTEITAMHIAQELINKSKPNTNESITHLKLQKLLYYAQGWNLGIHGEPMFTDDIHAWVNGPVVPTIYNRFKRYEYFEIGKINCFWDEKTNKPFVDHEFKRIYCSKELWCHMIKSEIENKSEERIFHFGKKKSGEEKSEEVKRELKRYKDYNFYPEGREII</sequence>
<dbReference type="EMBL" id="ARXZ02000004">
    <property type="protein sequence ID" value="ERI01414.1"/>
    <property type="molecule type" value="Genomic_DNA"/>
</dbReference>
<reference evidence="2 3" key="1">
    <citation type="journal article" date="2013" name="Genome Announc.">
        <title>Draft Genome Sequence of Bacillus thuringiensis var. thuringiensis Strain T01-328, a Brazilian Isolate That Produces a Soluble Pesticide Protein, Cry1Ia.</title>
        <authorList>
            <person name="Varani A.M."/>
            <person name="Lemos M.V."/>
            <person name="Fernandes C.C."/>
            <person name="Lemos E.G."/>
            <person name="Alves E.C."/>
            <person name="Desiderio J.A."/>
        </authorList>
    </citation>
    <scope>NUCLEOTIDE SEQUENCE [LARGE SCALE GENOMIC DNA]</scope>
    <source>
        <strain evidence="2 3">T01-328</strain>
    </source>
</reference>
<evidence type="ECO:0000313" key="2">
    <source>
        <dbReference type="EMBL" id="ERI01414.1"/>
    </source>
</evidence>
<dbReference type="RefSeq" id="WP_000910601.1">
    <property type="nucleotide sequence ID" value="NZ_ARXZ02000004.1"/>
</dbReference>
<dbReference type="Pfam" id="PF13274">
    <property type="entry name" value="SocA_Panacea"/>
    <property type="match status" value="1"/>
</dbReference>
<feature type="domain" description="Antitoxin SocA-like Panacea" evidence="1">
    <location>
        <begin position="42"/>
        <end position="129"/>
    </location>
</feature>
<comment type="caution">
    <text evidence="2">The sequence shown here is derived from an EMBL/GenBank/DDBJ whole genome shotgun (WGS) entry which is preliminary data.</text>
</comment>
<proteinExistence type="predicted"/>
<gene>
    <name evidence="2" type="ORF">BTCBT_003002</name>
</gene>
<protein>
    <submittedName>
        <fullName evidence="2">Phage-associated protein</fullName>
    </submittedName>
</protein>
<evidence type="ECO:0000259" key="1">
    <source>
        <dbReference type="Pfam" id="PF13274"/>
    </source>
</evidence>
<dbReference type="Proteomes" id="UP000013487">
    <property type="component" value="Unassembled WGS sequence"/>
</dbReference>
<name>A0AAN4HL45_BACTU</name>